<gene>
    <name evidence="1" type="ORF">C7477_1246</name>
</gene>
<sequence length="36" mass="4028">MRKQPPTGQDVDLSPMAVLAERKHLVNHRETGTQDA</sequence>
<comment type="caution">
    <text evidence="1">The sequence shown here is derived from an EMBL/GenBank/DDBJ whole genome shotgun (WGS) entry which is preliminary data.</text>
</comment>
<dbReference type="Proteomes" id="UP000247454">
    <property type="component" value="Unassembled WGS sequence"/>
</dbReference>
<reference evidence="1 2" key="1">
    <citation type="submission" date="2018-06" db="EMBL/GenBank/DDBJ databases">
        <title>Genomic Encyclopedia of Type Strains, Phase III (KMG-III): the genomes of soil and plant-associated and newly described type strains.</title>
        <authorList>
            <person name="Whitman W."/>
        </authorList>
    </citation>
    <scope>NUCLEOTIDE SEQUENCE [LARGE SCALE GENOMIC DNA]</scope>
    <source>
        <strain evidence="1 2">ORS 1419</strain>
    </source>
</reference>
<organism evidence="1 2">
    <name type="scientific">Phyllobacterium leguminum</name>
    <dbReference type="NCBI Taxonomy" id="314237"/>
    <lineage>
        <taxon>Bacteria</taxon>
        <taxon>Pseudomonadati</taxon>
        <taxon>Pseudomonadota</taxon>
        <taxon>Alphaproteobacteria</taxon>
        <taxon>Hyphomicrobiales</taxon>
        <taxon>Phyllobacteriaceae</taxon>
        <taxon>Phyllobacterium</taxon>
    </lineage>
</organism>
<evidence type="ECO:0000313" key="1">
    <source>
        <dbReference type="EMBL" id="PYE86462.1"/>
    </source>
</evidence>
<dbReference type="AlphaFoldDB" id="A0A318TDR4"/>
<name>A0A318TDR4_9HYPH</name>
<dbReference type="EMBL" id="QJTF01000024">
    <property type="protein sequence ID" value="PYE86462.1"/>
    <property type="molecule type" value="Genomic_DNA"/>
</dbReference>
<proteinExistence type="predicted"/>
<evidence type="ECO:0000313" key="2">
    <source>
        <dbReference type="Proteomes" id="UP000247454"/>
    </source>
</evidence>
<protein>
    <submittedName>
        <fullName evidence="1">Uncharacterized protein</fullName>
    </submittedName>
</protein>
<accession>A0A318TDR4</accession>
<keyword evidence="2" id="KW-1185">Reference proteome</keyword>